<evidence type="ECO:0000313" key="1">
    <source>
        <dbReference type="EMBL" id="SUZ76403.1"/>
    </source>
</evidence>
<gene>
    <name evidence="1" type="ORF">METZ01_LOCUS29257</name>
</gene>
<reference evidence="1" key="1">
    <citation type="submission" date="2018-05" db="EMBL/GenBank/DDBJ databases">
        <authorList>
            <person name="Lanie J.A."/>
            <person name="Ng W.-L."/>
            <person name="Kazmierczak K.M."/>
            <person name="Andrzejewski T.M."/>
            <person name="Davidsen T.M."/>
            <person name="Wayne K.J."/>
            <person name="Tettelin H."/>
            <person name="Glass J.I."/>
            <person name="Rusch D."/>
            <person name="Podicherti R."/>
            <person name="Tsui H.-C.T."/>
            <person name="Winkler M.E."/>
        </authorList>
    </citation>
    <scope>NUCLEOTIDE SEQUENCE</scope>
</reference>
<accession>A0A381QFH8</accession>
<sequence length="51" mass="6044">MTETLAKLYFEQSKFKEAIKAYKILCLKYPEKISLFADQIKMIKNNLKNKS</sequence>
<organism evidence="1">
    <name type="scientific">marine metagenome</name>
    <dbReference type="NCBI Taxonomy" id="408172"/>
    <lineage>
        <taxon>unclassified sequences</taxon>
        <taxon>metagenomes</taxon>
        <taxon>ecological metagenomes</taxon>
    </lineage>
</organism>
<proteinExistence type="predicted"/>
<dbReference type="AlphaFoldDB" id="A0A381QFH8"/>
<protein>
    <recommendedName>
        <fullName evidence="2">Outer membrane lipoprotein BamD-like domain-containing protein</fullName>
    </recommendedName>
</protein>
<dbReference type="EMBL" id="UINC01001277">
    <property type="protein sequence ID" value="SUZ76403.1"/>
    <property type="molecule type" value="Genomic_DNA"/>
</dbReference>
<evidence type="ECO:0008006" key="2">
    <source>
        <dbReference type="Google" id="ProtNLM"/>
    </source>
</evidence>
<name>A0A381QFH8_9ZZZZ</name>